<dbReference type="PANTHER" id="PTHR43721">
    <property type="entry name" value="ELONGATION FACTOR TU-RELATED"/>
    <property type="match status" value="1"/>
</dbReference>
<proteinExistence type="predicted"/>
<accession>A0A1A9W3J7</accession>
<dbReference type="AlphaFoldDB" id="A0A1A9W3J7"/>
<organism evidence="1 2">
    <name type="scientific">Glossina brevipalpis</name>
    <dbReference type="NCBI Taxonomy" id="37001"/>
    <lineage>
        <taxon>Eukaryota</taxon>
        <taxon>Metazoa</taxon>
        <taxon>Ecdysozoa</taxon>
        <taxon>Arthropoda</taxon>
        <taxon>Hexapoda</taxon>
        <taxon>Insecta</taxon>
        <taxon>Pterygota</taxon>
        <taxon>Neoptera</taxon>
        <taxon>Endopterygota</taxon>
        <taxon>Diptera</taxon>
        <taxon>Brachycera</taxon>
        <taxon>Muscomorpha</taxon>
        <taxon>Hippoboscoidea</taxon>
        <taxon>Glossinidae</taxon>
        <taxon>Glossina</taxon>
    </lineage>
</organism>
<dbReference type="PANTHER" id="PTHR43721:SF9">
    <property type="entry name" value="GTP-BINDING PROTEIN 1"/>
    <property type="match status" value="1"/>
</dbReference>
<name>A0A1A9W3J7_9MUSC</name>
<dbReference type="VEuPathDB" id="VectorBase:GBRI005131"/>
<dbReference type="Gene3D" id="3.40.50.300">
    <property type="entry name" value="P-loop containing nucleotide triphosphate hydrolases"/>
    <property type="match status" value="1"/>
</dbReference>
<dbReference type="STRING" id="37001.A0A1A9W3J7"/>
<sequence length="123" mass="13530">MDAHHLNNETRSTGSYVKVCQRVFCFATSMKWNGSLGNDILAGHERYLNITGQAPDFGMLMIGANAGVVGTTKGHLDLALALSVSVFVVITKIGTPNVLQDNMKLLFTILVLWLKRPMSFNKF</sequence>
<evidence type="ECO:0000313" key="1">
    <source>
        <dbReference type="EnsemblMetazoa" id="GBRI005131-PA"/>
    </source>
</evidence>
<dbReference type="EnsemblMetazoa" id="GBRI005131-RA">
    <property type="protein sequence ID" value="GBRI005131-PA"/>
    <property type="gene ID" value="GBRI005131"/>
</dbReference>
<dbReference type="InterPro" id="IPR027417">
    <property type="entry name" value="P-loop_NTPase"/>
</dbReference>
<protein>
    <submittedName>
        <fullName evidence="1">Uncharacterized protein</fullName>
    </submittedName>
</protein>
<reference evidence="2" key="1">
    <citation type="submission" date="2014-03" db="EMBL/GenBank/DDBJ databases">
        <authorList>
            <person name="Aksoy S."/>
            <person name="Warren W."/>
            <person name="Wilson R.K."/>
        </authorList>
    </citation>
    <scope>NUCLEOTIDE SEQUENCE [LARGE SCALE GENOMIC DNA]</scope>
    <source>
        <strain evidence="2">IAEA</strain>
    </source>
</reference>
<dbReference type="Proteomes" id="UP000091820">
    <property type="component" value="Unassembled WGS sequence"/>
</dbReference>
<evidence type="ECO:0000313" key="2">
    <source>
        <dbReference type="Proteomes" id="UP000091820"/>
    </source>
</evidence>
<reference evidence="1" key="2">
    <citation type="submission" date="2020-05" db="UniProtKB">
        <authorList>
            <consortium name="EnsemblMetazoa"/>
        </authorList>
    </citation>
    <scope>IDENTIFICATION</scope>
    <source>
        <strain evidence="1">IAEA</strain>
    </source>
</reference>
<keyword evidence="2" id="KW-1185">Reference proteome</keyword>
<dbReference type="GO" id="GO:0003746">
    <property type="term" value="F:translation elongation factor activity"/>
    <property type="evidence" value="ECO:0007669"/>
    <property type="project" value="TreeGrafter"/>
</dbReference>
<dbReference type="InterPro" id="IPR050055">
    <property type="entry name" value="EF-Tu_GTPase"/>
</dbReference>